<reference evidence="6 7" key="1">
    <citation type="submission" date="2015-07" db="EMBL/GenBank/DDBJ databases">
        <authorList>
            <person name="Noorani M."/>
        </authorList>
    </citation>
    <scope>NUCLEOTIDE SEQUENCE [LARGE SCALE GENOMIC DNA]</scope>
    <source>
        <strain evidence="6 7">CECT 5088</strain>
    </source>
</reference>
<dbReference type="Proteomes" id="UP000048908">
    <property type="component" value="Unassembled WGS sequence"/>
</dbReference>
<organism evidence="6 7">
    <name type="scientific">Jannaschia rubra</name>
    <dbReference type="NCBI Taxonomy" id="282197"/>
    <lineage>
        <taxon>Bacteria</taxon>
        <taxon>Pseudomonadati</taxon>
        <taxon>Pseudomonadota</taxon>
        <taxon>Alphaproteobacteria</taxon>
        <taxon>Rhodobacterales</taxon>
        <taxon>Roseobacteraceae</taxon>
        <taxon>Jannaschia</taxon>
    </lineage>
</organism>
<dbReference type="PANTHER" id="PTHR43537">
    <property type="entry name" value="TRANSCRIPTIONAL REGULATOR, GNTR FAMILY"/>
    <property type="match status" value="1"/>
</dbReference>
<dbReference type="Gene3D" id="1.10.10.10">
    <property type="entry name" value="Winged helix-like DNA-binding domain superfamily/Winged helix DNA-binding domain"/>
    <property type="match status" value="1"/>
</dbReference>
<accession>A0A0M6XMT7</accession>
<evidence type="ECO:0000259" key="5">
    <source>
        <dbReference type="SMART" id="SM00895"/>
    </source>
</evidence>
<dbReference type="InterPro" id="IPR036390">
    <property type="entry name" value="WH_DNA-bd_sf"/>
</dbReference>
<dbReference type="RefSeq" id="WP_055680843.1">
    <property type="nucleotide sequence ID" value="NZ_FOOS01000001.1"/>
</dbReference>
<dbReference type="OrthoDB" id="9815654at2"/>
<keyword evidence="7" id="KW-1185">Reference proteome</keyword>
<evidence type="ECO:0000259" key="4">
    <source>
        <dbReference type="SMART" id="SM00345"/>
    </source>
</evidence>
<sequence>MDEQAEMPDIAVRSPSTEQEAVFRRLRSAIMTGNLAPETTLTIRGLADLMACSPTPVREAVRRLSTESAIEVLGNRRMRVPAMTLAKFEEIFSLRVTIESHAAVRVLPYVSDVIIEGLERIDTRMDEALVTDDQLGLTVLNHDFHRAVYMTNPHQAAMPMIESIWLQLGPFQRQILQSGLEFYVIDRHKEILRALRDRDPGALAVAIEADIRDGIYRSGRQYLLDRAKLSSPSQVPYGP</sequence>
<dbReference type="InterPro" id="IPR036388">
    <property type="entry name" value="WH-like_DNA-bd_sf"/>
</dbReference>
<dbReference type="InterPro" id="IPR011711">
    <property type="entry name" value="GntR_C"/>
</dbReference>
<feature type="domain" description="HTH gntR-type" evidence="4">
    <location>
        <begin position="22"/>
        <end position="80"/>
    </location>
</feature>
<evidence type="ECO:0000256" key="1">
    <source>
        <dbReference type="ARBA" id="ARBA00023015"/>
    </source>
</evidence>
<dbReference type="SUPFAM" id="SSF48008">
    <property type="entry name" value="GntR ligand-binding domain-like"/>
    <property type="match status" value="1"/>
</dbReference>
<dbReference type="InterPro" id="IPR000524">
    <property type="entry name" value="Tscrpt_reg_HTH_GntR"/>
</dbReference>
<dbReference type="Pfam" id="PF00392">
    <property type="entry name" value="GntR"/>
    <property type="match status" value="1"/>
</dbReference>
<keyword evidence="1" id="KW-0805">Transcription regulation</keyword>
<dbReference type="InterPro" id="IPR008920">
    <property type="entry name" value="TF_FadR/GntR_C"/>
</dbReference>
<evidence type="ECO:0000256" key="2">
    <source>
        <dbReference type="ARBA" id="ARBA00023125"/>
    </source>
</evidence>
<dbReference type="SMART" id="SM00895">
    <property type="entry name" value="FCD"/>
    <property type="match status" value="1"/>
</dbReference>
<dbReference type="STRING" id="282197.SAMN04488517_101318"/>
<dbReference type="Gene3D" id="1.20.120.530">
    <property type="entry name" value="GntR ligand-binding domain-like"/>
    <property type="match status" value="1"/>
</dbReference>
<dbReference type="Pfam" id="PF07729">
    <property type="entry name" value="FCD"/>
    <property type="match status" value="1"/>
</dbReference>
<evidence type="ECO:0000313" key="6">
    <source>
        <dbReference type="EMBL" id="CTQ31344.1"/>
    </source>
</evidence>
<evidence type="ECO:0000313" key="7">
    <source>
        <dbReference type="Proteomes" id="UP000048908"/>
    </source>
</evidence>
<name>A0A0M6XMT7_9RHOB</name>
<proteinExistence type="predicted"/>
<protein>
    <submittedName>
        <fullName evidence="6">HTH-type transcriptional regulator McbR</fullName>
    </submittedName>
</protein>
<dbReference type="SUPFAM" id="SSF46785">
    <property type="entry name" value="Winged helix' DNA-binding domain"/>
    <property type="match status" value="1"/>
</dbReference>
<keyword evidence="3" id="KW-0804">Transcription</keyword>
<gene>
    <name evidence="6" type="primary">mcbR_1</name>
    <name evidence="6" type="ORF">JAN5088_00099</name>
</gene>
<dbReference type="SMART" id="SM00345">
    <property type="entry name" value="HTH_GNTR"/>
    <property type="match status" value="1"/>
</dbReference>
<evidence type="ECO:0000256" key="3">
    <source>
        <dbReference type="ARBA" id="ARBA00023163"/>
    </source>
</evidence>
<dbReference type="PANTHER" id="PTHR43537:SF39">
    <property type="entry name" value="HTH-TYPE TRANSCRIPTIONAL REGULATOR MCBR"/>
    <property type="match status" value="1"/>
</dbReference>
<dbReference type="AlphaFoldDB" id="A0A0M6XMT7"/>
<feature type="domain" description="GntR C-terminal" evidence="5">
    <location>
        <begin position="90"/>
        <end position="213"/>
    </location>
</feature>
<dbReference type="EMBL" id="CXPG01000009">
    <property type="protein sequence ID" value="CTQ31344.1"/>
    <property type="molecule type" value="Genomic_DNA"/>
</dbReference>
<dbReference type="GO" id="GO:0003700">
    <property type="term" value="F:DNA-binding transcription factor activity"/>
    <property type="evidence" value="ECO:0007669"/>
    <property type="project" value="InterPro"/>
</dbReference>
<dbReference type="GO" id="GO:0003677">
    <property type="term" value="F:DNA binding"/>
    <property type="evidence" value="ECO:0007669"/>
    <property type="project" value="UniProtKB-KW"/>
</dbReference>
<keyword evidence="2" id="KW-0238">DNA-binding</keyword>